<dbReference type="SUPFAM" id="SSF56601">
    <property type="entry name" value="beta-lactamase/transpeptidase-like"/>
    <property type="match status" value="1"/>
</dbReference>
<evidence type="ECO:0000313" key="4">
    <source>
        <dbReference type="EMBL" id="ALS01265.1"/>
    </source>
</evidence>
<sequence>MKKIVTVIGMLVLFLQTGLLTQAQEVQKGTENDLSIEKQVDQIMDKYIGKEIPGASIGIVKDGKVILTKGYGVSDIEKKTPVTGDKTVFEMGSVTKLFTWSMLMKLAEEGKVELDADIQNYLPEGTLNLAFDKKITILDLMHHTAGFEEKLEGMSLENRDQLKPLKETITKKSQPKQVYEPGTVTAYSNYGAALAGYIIEQVTGQDYLVYMNQAIQEQLQMNQSTFSMVYDDHPSIKDHKSLGYNFEASKFEKVNENYSLMNDFPAGSLHSTATDMTHFLLMLLDDAGNTPYKFFAQSETLKQLKTQSYSMIPETEGNAHGFWEKEVNGKHTLEHGGNLVGFSAQLSLVPKEGLGYVLLTNITGEATGIRDELETLLYGYTPTAGVPLEQSPTDQKVTGQYRTSRNIYSTMAKLYYIINADKVDITITENKEGGINVKGPGGKEATTYVEVKPGVYQKVQKEENDTSRQYIYVVFNEKGEVLRINFGPTDFLPVTSILETQLFNFIAFGVSFVGFLGSLIYLLIKFIQQKRKKKTNGWSRNHTLLAAFSAVGLLVMMTATFMILKFVSDPVIVISSMQPLFYINWLLPIFTVGMIGWLAINWRKHDAKVLTIFLILIALLTTIQFYNVHLFF</sequence>
<dbReference type="EMBL" id="CP013614">
    <property type="protein sequence ID" value="ALS01265.1"/>
    <property type="molecule type" value="Genomic_DNA"/>
</dbReference>
<keyword evidence="2" id="KW-0732">Signal</keyword>
<dbReference type="Proteomes" id="UP000065511">
    <property type="component" value="Chromosome"/>
</dbReference>
<keyword evidence="5" id="KW-1185">Reference proteome</keyword>
<evidence type="ECO:0000256" key="1">
    <source>
        <dbReference type="SAM" id="Phobius"/>
    </source>
</evidence>
<dbReference type="InterPro" id="IPR050491">
    <property type="entry name" value="AmpC-like"/>
</dbReference>
<evidence type="ECO:0000256" key="2">
    <source>
        <dbReference type="SAM" id="SignalP"/>
    </source>
</evidence>
<protein>
    <recommendedName>
        <fullName evidence="3">Beta-lactamase-related domain-containing protein</fullName>
    </recommendedName>
</protein>
<keyword evidence="1" id="KW-0472">Membrane</keyword>
<evidence type="ECO:0000313" key="5">
    <source>
        <dbReference type="Proteomes" id="UP000065511"/>
    </source>
</evidence>
<dbReference type="Pfam" id="PF00144">
    <property type="entry name" value="Beta-lactamase"/>
    <property type="match status" value="1"/>
</dbReference>
<dbReference type="PANTHER" id="PTHR46825:SF9">
    <property type="entry name" value="BETA-LACTAMASE-RELATED DOMAIN-CONTAINING PROTEIN"/>
    <property type="match status" value="1"/>
</dbReference>
<feature type="transmembrane region" description="Helical" evidence="1">
    <location>
        <begin position="502"/>
        <end position="524"/>
    </location>
</feature>
<reference evidence="4 5" key="1">
    <citation type="submission" date="2015-12" db="EMBL/GenBank/DDBJ databases">
        <authorList>
            <person name="Lauer A."/>
            <person name="Humrighouse B."/>
            <person name="Loparev V."/>
            <person name="Shewmaker P.L."/>
            <person name="Whitney A.M."/>
            <person name="McLaughlin R.W."/>
        </authorList>
    </citation>
    <scope>NUCLEOTIDE SEQUENCE [LARGE SCALE GENOMIC DNA]</scope>
    <source>
        <strain evidence="4 5">LMG 23085</strain>
    </source>
</reference>
<dbReference type="InterPro" id="IPR012338">
    <property type="entry name" value="Beta-lactam/transpept-like"/>
</dbReference>
<evidence type="ECO:0000259" key="3">
    <source>
        <dbReference type="Pfam" id="PF00144"/>
    </source>
</evidence>
<gene>
    <name evidence="4" type="ORF">ATZ33_07750</name>
</gene>
<dbReference type="PANTHER" id="PTHR46825">
    <property type="entry name" value="D-ALANYL-D-ALANINE-CARBOXYPEPTIDASE/ENDOPEPTIDASE AMPH"/>
    <property type="match status" value="1"/>
</dbReference>
<accession>A0ABN4J5V8</accession>
<organism evidence="4 5">
    <name type="scientific">Enterococcus silesiacus</name>
    <dbReference type="NCBI Taxonomy" id="332949"/>
    <lineage>
        <taxon>Bacteria</taxon>
        <taxon>Bacillati</taxon>
        <taxon>Bacillota</taxon>
        <taxon>Bacilli</taxon>
        <taxon>Lactobacillales</taxon>
        <taxon>Enterococcaceae</taxon>
        <taxon>Enterococcus</taxon>
    </lineage>
</organism>
<feature type="signal peptide" evidence="2">
    <location>
        <begin position="1"/>
        <end position="23"/>
    </location>
</feature>
<feature type="domain" description="Beta-lactamase-related" evidence="3">
    <location>
        <begin position="41"/>
        <end position="367"/>
    </location>
</feature>
<proteinExistence type="predicted"/>
<feature type="transmembrane region" description="Helical" evidence="1">
    <location>
        <begin position="579"/>
        <end position="600"/>
    </location>
</feature>
<feature type="chain" id="PRO_5046848295" description="Beta-lactamase-related domain-containing protein" evidence="2">
    <location>
        <begin position="24"/>
        <end position="632"/>
    </location>
</feature>
<feature type="transmembrane region" description="Helical" evidence="1">
    <location>
        <begin position="607"/>
        <end position="626"/>
    </location>
</feature>
<keyword evidence="1" id="KW-1133">Transmembrane helix</keyword>
<dbReference type="InterPro" id="IPR001466">
    <property type="entry name" value="Beta-lactam-related"/>
</dbReference>
<keyword evidence="1" id="KW-0812">Transmembrane</keyword>
<dbReference type="Gene3D" id="3.40.710.10">
    <property type="entry name" value="DD-peptidase/beta-lactamase superfamily"/>
    <property type="match status" value="1"/>
</dbReference>
<feature type="transmembrane region" description="Helical" evidence="1">
    <location>
        <begin position="544"/>
        <end position="567"/>
    </location>
</feature>
<name>A0ABN4J5V8_9ENTE</name>